<dbReference type="PROSITE" id="PS50075">
    <property type="entry name" value="CARRIER"/>
    <property type="match status" value="3"/>
</dbReference>
<dbReference type="Gene3D" id="3.30.559.10">
    <property type="entry name" value="Chloramphenicol acetyltransferase-like domain"/>
    <property type="match status" value="5"/>
</dbReference>
<dbReference type="GeneID" id="27899807"/>
<dbReference type="GO" id="GO:0005737">
    <property type="term" value="C:cytoplasm"/>
    <property type="evidence" value="ECO:0007669"/>
    <property type="project" value="TreeGrafter"/>
</dbReference>
<dbReference type="SUPFAM" id="SSF47336">
    <property type="entry name" value="ACP-like"/>
    <property type="match status" value="3"/>
</dbReference>
<dbReference type="SUPFAM" id="SSF56801">
    <property type="entry name" value="Acetyl-CoA synthetase-like"/>
    <property type="match status" value="3"/>
</dbReference>
<keyword evidence="3" id="KW-0436">Ligase</keyword>
<dbReference type="PROSITE" id="PS00012">
    <property type="entry name" value="PHOSPHOPANTETHEINE"/>
    <property type="match status" value="1"/>
</dbReference>
<dbReference type="InterPro" id="IPR000873">
    <property type="entry name" value="AMP-dep_synth/lig_dom"/>
</dbReference>
<dbReference type="FunFam" id="1.10.1200.10:FF:000005">
    <property type="entry name" value="Nonribosomal peptide synthetase 1"/>
    <property type="match status" value="1"/>
</dbReference>
<dbReference type="InterPro" id="IPR010071">
    <property type="entry name" value="AA_adenyl_dom"/>
</dbReference>
<dbReference type="InterPro" id="IPR020845">
    <property type="entry name" value="AMP-binding_CS"/>
</dbReference>
<dbReference type="NCBIfam" id="TIGR01733">
    <property type="entry name" value="AA-adenyl-dom"/>
    <property type="match status" value="3"/>
</dbReference>
<evidence type="ECO:0000256" key="2">
    <source>
        <dbReference type="ARBA" id="ARBA00022553"/>
    </source>
</evidence>
<dbReference type="CDD" id="cd05918">
    <property type="entry name" value="A_NRPS_SidN3_like"/>
    <property type="match status" value="3"/>
</dbReference>
<dbReference type="Pfam" id="PF00501">
    <property type="entry name" value="AMP-binding"/>
    <property type="match status" value="3"/>
</dbReference>
<evidence type="ECO:0000313" key="6">
    <source>
        <dbReference type="Proteomes" id="UP000016931"/>
    </source>
</evidence>
<dbReference type="Gene3D" id="3.30.300.30">
    <property type="match status" value="3"/>
</dbReference>
<dbReference type="FunFam" id="3.30.300.30:FF:000015">
    <property type="entry name" value="Nonribosomal peptide synthase SidD"/>
    <property type="match status" value="3"/>
</dbReference>
<dbReference type="HOGENOM" id="CLU_000022_60_0_1"/>
<keyword evidence="1" id="KW-0596">Phosphopantetheine</keyword>
<gene>
    <name evidence="5" type="ORF">SEPMUDRAFT_134958</name>
</gene>
<dbReference type="PANTHER" id="PTHR45527">
    <property type="entry name" value="NONRIBOSOMAL PEPTIDE SYNTHETASE"/>
    <property type="match status" value="1"/>
</dbReference>
<name>N1QJC4_SPHMS</name>
<evidence type="ECO:0000259" key="4">
    <source>
        <dbReference type="PROSITE" id="PS50075"/>
    </source>
</evidence>
<dbReference type="InterPro" id="IPR006162">
    <property type="entry name" value="Ppantetheine_attach_site"/>
</dbReference>
<feature type="domain" description="Carrier" evidence="4">
    <location>
        <begin position="1001"/>
        <end position="1078"/>
    </location>
</feature>
<dbReference type="EMBL" id="KB456267">
    <property type="protein sequence ID" value="EMF10654.1"/>
    <property type="molecule type" value="Genomic_DNA"/>
</dbReference>
<dbReference type="FunFam" id="3.40.50.12780:FF:000014">
    <property type="entry name" value="Nonribosomal peptide synthetase 1"/>
    <property type="match status" value="1"/>
</dbReference>
<dbReference type="GO" id="GO:0043041">
    <property type="term" value="P:amino acid activation for nonribosomal peptide biosynthetic process"/>
    <property type="evidence" value="ECO:0007669"/>
    <property type="project" value="TreeGrafter"/>
</dbReference>
<dbReference type="GO" id="GO:0044550">
    <property type="term" value="P:secondary metabolite biosynthetic process"/>
    <property type="evidence" value="ECO:0007669"/>
    <property type="project" value="TreeGrafter"/>
</dbReference>
<dbReference type="InterPro" id="IPR045851">
    <property type="entry name" value="AMP-bd_C_sf"/>
</dbReference>
<feature type="domain" description="Carrier" evidence="4">
    <location>
        <begin position="3623"/>
        <end position="3698"/>
    </location>
</feature>
<dbReference type="CDD" id="cd19542">
    <property type="entry name" value="CT_NRPS-like"/>
    <property type="match status" value="1"/>
</dbReference>
<dbReference type="InterPro" id="IPR023213">
    <property type="entry name" value="CAT-like_dom_sf"/>
</dbReference>
<dbReference type="Gene3D" id="3.40.50.12780">
    <property type="entry name" value="N-terminal domain of ligase-like"/>
    <property type="match status" value="3"/>
</dbReference>
<dbReference type="RefSeq" id="XP_016758775.1">
    <property type="nucleotide sequence ID" value="XM_016902670.1"/>
</dbReference>
<organism evidence="5 6">
    <name type="scientific">Sphaerulina musiva (strain SO2202)</name>
    <name type="common">Poplar stem canker fungus</name>
    <name type="synonym">Septoria musiva</name>
    <dbReference type="NCBI Taxonomy" id="692275"/>
    <lineage>
        <taxon>Eukaryota</taxon>
        <taxon>Fungi</taxon>
        <taxon>Dikarya</taxon>
        <taxon>Ascomycota</taxon>
        <taxon>Pezizomycotina</taxon>
        <taxon>Dothideomycetes</taxon>
        <taxon>Dothideomycetidae</taxon>
        <taxon>Mycosphaerellales</taxon>
        <taxon>Mycosphaerellaceae</taxon>
        <taxon>Sphaerulina</taxon>
    </lineage>
</organism>
<dbReference type="GO" id="GO:0016874">
    <property type="term" value="F:ligase activity"/>
    <property type="evidence" value="ECO:0007669"/>
    <property type="project" value="UniProtKB-KW"/>
</dbReference>
<protein>
    <recommendedName>
        <fullName evidence="4">Carrier domain-containing protein</fullName>
    </recommendedName>
</protein>
<dbReference type="GO" id="GO:0031177">
    <property type="term" value="F:phosphopantetheine binding"/>
    <property type="evidence" value="ECO:0007669"/>
    <property type="project" value="InterPro"/>
</dbReference>
<accession>N1QJC4</accession>
<dbReference type="STRING" id="692275.N1QJC4"/>
<dbReference type="InterPro" id="IPR036736">
    <property type="entry name" value="ACP-like_sf"/>
</dbReference>
<dbReference type="InterPro" id="IPR009081">
    <property type="entry name" value="PP-bd_ACP"/>
</dbReference>
<dbReference type="Gene3D" id="1.10.1200.10">
    <property type="entry name" value="ACP-like"/>
    <property type="match status" value="3"/>
</dbReference>
<dbReference type="OrthoDB" id="416786at2759"/>
<evidence type="ECO:0000256" key="3">
    <source>
        <dbReference type="ARBA" id="ARBA00022598"/>
    </source>
</evidence>
<evidence type="ECO:0000313" key="5">
    <source>
        <dbReference type="EMBL" id="EMF10654.1"/>
    </source>
</evidence>
<keyword evidence="6" id="KW-1185">Reference proteome</keyword>
<dbReference type="Pfam" id="PF00550">
    <property type="entry name" value="PP-binding"/>
    <property type="match status" value="3"/>
</dbReference>
<reference evidence="5 6" key="1">
    <citation type="journal article" date="2012" name="PLoS Pathog.">
        <title>Diverse lifestyles and strategies of plant pathogenesis encoded in the genomes of eighteen Dothideomycetes fungi.</title>
        <authorList>
            <person name="Ohm R.A."/>
            <person name="Feau N."/>
            <person name="Henrissat B."/>
            <person name="Schoch C.L."/>
            <person name="Horwitz B.A."/>
            <person name="Barry K.W."/>
            <person name="Condon B.J."/>
            <person name="Copeland A.C."/>
            <person name="Dhillon B."/>
            <person name="Glaser F."/>
            <person name="Hesse C.N."/>
            <person name="Kosti I."/>
            <person name="LaButti K."/>
            <person name="Lindquist E.A."/>
            <person name="Lucas S."/>
            <person name="Salamov A.A."/>
            <person name="Bradshaw R.E."/>
            <person name="Ciuffetti L."/>
            <person name="Hamelin R.C."/>
            <person name="Kema G.H.J."/>
            <person name="Lawrence C."/>
            <person name="Scott J.A."/>
            <person name="Spatafora J.W."/>
            <person name="Turgeon B.G."/>
            <person name="de Wit P.J.G.M."/>
            <person name="Zhong S."/>
            <person name="Goodwin S.B."/>
            <person name="Grigoriev I.V."/>
        </authorList>
    </citation>
    <scope>NUCLEOTIDE SEQUENCE [LARGE SCALE GENOMIC DNA]</scope>
    <source>
        <strain evidence="5 6">SO2202</strain>
    </source>
</reference>
<dbReference type="PANTHER" id="PTHR45527:SF1">
    <property type="entry name" value="FATTY ACID SYNTHASE"/>
    <property type="match status" value="1"/>
</dbReference>
<feature type="domain" description="Carrier" evidence="4">
    <location>
        <begin position="2544"/>
        <end position="2620"/>
    </location>
</feature>
<sequence>MASRIMSLQQCDPGTISEIAQACGVAPDDIEDVYAGTPLQLGMMADSSKRSGAYNYRLILNLKDRVDIERFLDAFSIVVSRNPILRTRFADSAVGILQATIRERYHTLRYGGTITEYLEEDGSRPIGMGQPLLRSALVERTLVITLHHAIGDQVSNLAFLTDVSRVYQGKEPELHAPYKDFVHYCSSISDHDAESFWKPRFQSIPAHFPTAIPNHVPNPTEHISQHVALGASAANVSIALVPSYIEVAWALTARAYTGSDSVAFGLVLSGRSAALGGLETTLGPTLVTVPVQVDLPSHASIKDVLQERSKQRRQLQSHVALQYGLARIRKISAEAKATAAFQTLLSIRPTGDEGTGFQQFTVEKSDVVGPYGISLTATLAPSGILLEASSDPPVLEKKQLQRVLHQFEHSLKWLLGQPLHATIDQYPALNVRDQAEVMAWNGFIPEPVERTLHDIFADQVRLQPKRPAVVAADGSLSYEDLDALSERLAQQLVHKGLAVEEPVAFIFEKSRWTIVAILAILKAGGACVPIDASSPHSRKLLLMSLAGARFLLTSEQHSAGCVGLSQHALTVSSMELDKLLPVSSSLQATSRSSPSNLAYIMFTSGSTGEPKGVLLEHRSLASSLTRLSSNFGWGSCTRTLQFAAYVWDASLLEIFGAVLFGGCICMPSQAERESGLASFMNSAKTTWALLTPAVLRTISPDEVPHLEVLASGGEAIDVDATALWSRRLCFLNCYGPAEASIISTLATLSPDSPYPQTIGRATGCATWVVDPDNANRLLPIGATGELVVQGPNVARGYLNNDIKTAHSFIEPPSWAIRGHGPGHRQGVAHSAASQRMYRTGDLVRYNPDGSLCFMGRRDQQVKLRGQRFELGEVEASLSKCPGVREVFAGIVITATGHKDLAAVVTLSETTCTQSASPVLQVLDSTQLANVDTLKRQVQAFAHMQLPSHMVPTLWFAVSALPTSTSDKLDRKRISSWLQEQNLETAKLLMSQDASASTTTTPPKTPEETALQAVWSSVLGIPKVDIGRESDFIALGGDSISAMSVATRLRKQEGFQIAVAALLGSGSLAQAAVTCTALHQPSNASVLLNSVTSTSLSPVQRLFFENDGPAAHNHFNHSWVLELRSDVSAKALETALAKVVDHHAMLRARFKQGVNGAWHQEIEAFSSGAWHFAHHQGVMPDSVPALVEARQATMDIHTGPVFSADLIEKQNGSRLLLLVAHHIVVDLVSWRVVWEDIETLVHEPQAYLPDSASFLTWTEHQAQSVDPTDLSDSWPKANLGFWNVQDKLALSGNLIKHRLEFDPATTELVMGSCNLAYNTTPTELLLAATFRSFQRIFAGHNQPAVYCEGHGRPLSETALDVSRTVGWFTTLTPVVPSAAGTDLTTIAMIKDSYRDATVNSLHSFTSRMASTQPLHWRDIELLFNFAGRLQQINQSDSLFSLDARYSDKVLQVADNVPQPALISVSAAVQGECLQIWVEYNGEMAHQDRLRGFVDELKHEVERFSTTLPGGQSELTLHDMPLLHATYQDLPRIHRSLTAIGVPASNVETILPCTPMQEGMLLAQFKGHENAYLGRFIFRLSGGSSLDVYRVADAWRLLCKTHKMLRTLTTSGLCSGGAFQQLVLKKTEPRVVHLEAGGAKDICSVLKAYARPRLQPDRPTHQMTLASGSGHVYAMLDISHVLSDARTMQLLALQLRAAYLHPLQVPISPSFDEHVAHIQQNRETSHKYWVNHLRNAQPTLLPHVENGAESNAEDGAKAIDVPFANAPELLAFCKKHSLTVANVVQVGWGLVLQQLTGSHDVLFGYLFSGRDASEEAQNTIGPFINMLTCRIQANSDLRVLTVLEKAKADFSAGLENSACVLGELQDALGVGSSPLFDTAMSVQHTWTDEIKSQGSSDLAIELEHVEDPTEFPLTVNVMYTNNSFACKLFYQAGKLSRSLAEDLATTYAATIDCIIRDDQQSIGTVHASSILPPPRPVRLLSALPDRWNSDSVRAVDSCLHELFRTVAKNYPTAPAVCSWDRSLSYGDLDILSEKLAAMLQRMGIGPACIVPFVCEKSALAPVIMLGILKAGAIMLPLDITHPVARLTSIVQEANAAVVVCSSTLQHAAAQLAPQTLAIDFKTLEDEAYKTIQNSTTPSDGCYVISTSGSTGKPKMILVEHRNVATSITSHLQPLGVNACTRVLQIATFAFDASVAEVFFPLLAGGCICMPSDAERSDNIAAAIVRTSANFSFMTPSMARLLKPSKVPTLRTLALMGEAMTQDDAELWKDIRLINAYGPAEGAIISSCGDVDHEKANAFANIGRPHGCAFFVTEQDDHNVLAPIGSPGELIIHGPSVAREYLNDPEKTAAAFISAPEWSKFFLSLQAAQSDRFYKTGDLVAQNTDGSISYLGRKGLQVKIRGQRVDLAEIEHHLTLLLGGTVSLAVETVDAHGDKSDGRLVAFLAETASEGLGDGSSNTLGCMLTDPEPGQAALLREGLQKVVAPYMVPDLYVRLQTLPLSPSGKTDRKRLRELGAALSKSELMAYSALRKGKEENLAKCDLPIVERHWTEHERILQGLWSKVLGIPHESIAREDNFLAIGGNSIKVIQLVAAARDQELQLTVADIFGHPVLSELAAVVRTTAIKESTIAPFTLLSGSPDVESLCQHVAAVCGVSASQVEDMLPATAIQEGLLAMASKRSGDYVAQMVLPLGTSTNLDAFKKAWEAVVASAPILRTRLIDIPEHGVVQVVLQETVAWTEYVDLETELASELQAEMTLGSSLSRVGINVDSVSGTKNFVLTLHHAIYDGWSMSLLLDAVEDAYHDRIPRLVSFKPFIRHLCEQKLEDVERFWSSQFAGLEAPPFPTLPSAEYTPRANATFEHSVTHLKGSSSAVTMSTIVRTAWALLLGSYTGTPDAVFGAIVSGRQASVPDIERIAGPTIATVPVRVRLEGNQTIESLLHRVQQQSLDMNEFEQTGLRVIKGINSEAQIACGFQTLLLIQPPEPSDASKSTKDSLFLQEKTSRNHVAFDAFSTYSIMLVCELQADGLRLRFAYDNHVVEHAQVSRMGSQLDHLLHQLCDIDLRGGTLANLQKISSDDLHDIWSWNAAVPSTVAESVHDLISKTAHMQPQALAIQAWDGNLTYDGLDECSDTLSSHLLALGLSRGDVVTLLFPKSMWTAVAALGVWKAGGAALLLDVALPQDRLATIIAEAKPRLMICAASLVTLSQSLAPALQPVPLDWSSFKVMDGIEQSVELPTWHPSDVLYMVFTSGSTGTPKGALVTHSNFASALRHQAASLGLTPSSRVLDISAYSFDMAWYTMLHTLYTGACLCIPSDQERKDDLSGATLRYGATFVNLTPKVASLLDGDALRQLKKIEMAGETASKELLDRLRTHDLQISNAYGPAECTAIVVSSNEMRTPSHIGRGAGAVTWLMDPLNTDHLVPVGCIGELFIEGPLVGKGYLGRPEQTAAAFVEDPEWLAQGYSTHPGRSGRLYRTGDLARYEADGSLSLLGRRDGQVKIRGQRVELAEIEHHIHALLEAAGHAGLHVVAEVAKPLNCDSARLVALLVPTGAKNMTEQRLGQEVSHMIRGLDDKLATLVPQYMVPDAYVPLVEIPHTATGKTDRRRLREKIASMELESLSGAAEYVAPSTELEAKLQSIFSDVLNVPATSISVEAPFRSLGDSIQAMQLVAKCRREQIGLTTERLLRLQTIRNICKEHEASTSSGCQLDQSIAKVLPAEQLHTLFDLSPIQQWYFDTKPAKMCFDVPLLLVLQRRLSPKLVRRAMEHLVARHSMLRARFEQDAATGRWKQLIHSDVESSYSFEYHAVETEAALASTVKSCRAGLDIEKGPLIAARLIETGDSQLLFVTTHHLVMDYMSWRILIAELDDLLSRTTTPAVEQAPSHSFQHWVLAQAEYTRSRLSPELALPANHQILPAQLDYWGLNEAKIQTMRYATRVVTLDTKATSHIMESPYITKQAFTPFELLMSALFYSFSHAFPDRPLPPCFAEGHGREPWSGSPFDLSQTVSWFTTIFPIQLPPTTTTTTTSPSRSLAETIRAGAHAMRSLPHHGFDYMSTRYLHPRGPENFHSSQGTWELNFNFLGTFYQFEKEDSLFHLQPLPSGSDPESTADFAPTAVFDIGAVVIRGELQVTFKYACAEHFVERLAGEYERVLRSFGAGGVAGGR</sequence>
<dbReference type="FunFam" id="3.30.559.30:FF:000003">
    <property type="entry name" value="Nonribosomal peptide synthase SidD"/>
    <property type="match status" value="1"/>
</dbReference>
<dbReference type="InterPro" id="IPR001242">
    <property type="entry name" value="Condensation_dom"/>
</dbReference>
<dbReference type="SMART" id="SM00823">
    <property type="entry name" value="PKS_PP"/>
    <property type="match status" value="2"/>
</dbReference>
<dbReference type="Proteomes" id="UP000016931">
    <property type="component" value="Unassembled WGS sequence"/>
</dbReference>
<dbReference type="InterPro" id="IPR042099">
    <property type="entry name" value="ANL_N_sf"/>
</dbReference>
<dbReference type="eggNOG" id="KOG1178">
    <property type="taxonomic scope" value="Eukaryota"/>
</dbReference>
<dbReference type="SUPFAM" id="SSF52777">
    <property type="entry name" value="CoA-dependent acyltransferases"/>
    <property type="match status" value="10"/>
</dbReference>
<dbReference type="PROSITE" id="PS00455">
    <property type="entry name" value="AMP_BINDING"/>
    <property type="match status" value="2"/>
</dbReference>
<evidence type="ECO:0000256" key="1">
    <source>
        <dbReference type="ARBA" id="ARBA00022450"/>
    </source>
</evidence>
<keyword evidence="2" id="KW-0597">Phosphoprotein</keyword>
<dbReference type="NCBIfam" id="NF003417">
    <property type="entry name" value="PRK04813.1"/>
    <property type="match status" value="3"/>
</dbReference>
<dbReference type="CDD" id="cd19545">
    <property type="entry name" value="FUM14_C_NRPS-like"/>
    <property type="match status" value="2"/>
</dbReference>
<dbReference type="OMA" id="FNMQNME"/>
<dbReference type="Gene3D" id="3.30.559.30">
    <property type="entry name" value="Nonribosomal peptide synthetase, condensation domain"/>
    <property type="match status" value="5"/>
</dbReference>
<proteinExistence type="predicted"/>
<dbReference type="InterPro" id="IPR020806">
    <property type="entry name" value="PKS_PP-bd"/>
</dbReference>
<dbReference type="Pfam" id="PF00668">
    <property type="entry name" value="Condensation"/>
    <property type="match status" value="5"/>
</dbReference>